<evidence type="ECO:0000259" key="13">
    <source>
        <dbReference type="SMART" id="SM00382"/>
    </source>
</evidence>
<dbReference type="SUPFAM" id="SSF52540">
    <property type="entry name" value="P-loop containing nucleoside triphosphate hydrolases"/>
    <property type="match status" value="1"/>
</dbReference>
<dbReference type="AlphaFoldDB" id="A0A2H0VA04"/>
<dbReference type="FunFam" id="3.40.50.300:FF:000014">
    <property type="entry name" value="DNA polymerase III subunit gamma/tau"/>
    <property type="match status" value="1"/>
</dbReference>
<dbReference type="Pfam" id="PF12169">
    <property type="entry name" value="DNA_pol3_gamma3"/>
    <property type="match status" value="1"/>
</dbReference>
<evidence type="ECO:0000256" key="11">
    <source>
        <dbReference type="RuleBase" id="RU364063"/>
    </source>
</evidence>
<evidence type="ECO:0000256" key="1">
    <source>
        <dbReference type="ARBA" id="ARBA00006360"/>
    </source>
</evidence>
<dbReference type="Gene3D" id="1.20.272.10">
    <property type="match status" value="1"/>
</dbReference>
<dbReference type="GO" id="GO:0046872">
    <property type="term" value="F:metal ion binding"/>
    <property type="evidence" value="ECO:0007669"/>
    <property type="project" value="UniProtKB-KW"/>
</dbReference>
<evidence type="ECO:0000256" key="8">
    <source>
        <dbReference type="ARBA" id="ARBA00022840"/>
    </source>
</evidence>
<evidence type="ECO:0000256" key="2">
    <source>
        <dbReference type="ARBA" id="ARBA00022679"/>
    </source>
</evidence>
<dbReference type="InterPro" id="IPR012763">
    <property type="entry name" value="DNA_pol_III_sug/sutau_N"/>
</dbReference>
<comment type="subunit">
    <text evidence="11">DNA polymerase III contains a core (composed of alpha, epsilon and theta chains) that associates with a tau subunit. This core dimerizes to form the POLIII' complex. PolIII' associates with the gamma complex (composed of gamma, delta, delta', psi and chi chains) and with the beta chain to form the complete DNA polymerase III complex.</text>
</comment>
<evidence type="ECO:0000313" key="15">
    <source>
        <dbReference type="Proteomes" id="UP000228614"/>
    </source>
</evidence>
<name>A0A2H0VA04_9BACT</name>
<evidence type="ECO:0000256" key="7">
    <source>
        <dbReference type="ARBA" id="ARBA00022833"/>
    </source>
</evidence>
<dbReference type="NCBIfam" id="TIGR02397">
    <property type="entry name" value="dnaX_nterm"/>
    <property type="match status" value="1"/>
</dbReference>
<comment type="caution">
    <text evidence="14">The sequence shown here is derived from an EMBL/GenBank/DDBJ whole genome shotgun (WGS) entry which is preliminary data.</text>
</comment>
<dbReference type="CDD" id="cd00009">
    <property type="entry name" value="AAA"/>
    <property type="match status" value="1"/>
</dbReference>
<feature type="domain" description="AAA+ ATPase" evidence="13">
    <location>
        <begin position="35"/>
        <end position="180"/>
    </location>
</feature>
<dbReference type="NCBIfam" id="NF004046">
    <property type="entry name" value="PRK05563.1"/>
    <property type="match status" value="1"/>
</dbReference>
<dbReference type="GO" id="GO:0005524">
    <property type="term" value="F:ATP binding"/>
    <property type="evidence" value="ECO:0007669"/>
    <property type="project" value="UniProtKB-KW"/>
</dbReference>
<accession>A0A2H0VA04</accession>
<dbReference type="EC" id="2.7.7.7" evidence="11"/>
<keyword evidence="3 11" id="KW-0548">Nucleotidyltransferase</keyword>
<comment type="catalytic activity">
    <reaction evidence="10 11">
        <text>DNA(n) + a 2'-deoxyribonucleoside 5'-triphosphate = DNA(n+1) + diphosphate</text>
        <dbReference type="Rhea" id="RHEA:22508"/>
        <dbReference type="Rhea" id="RHEA-COMP:17339"/>
        <dbReference type="Rhea" id="RHEA-COMP:17340"/>
        <dbReference type="ChEBI" id="CHEBI:33019"/>
        <dbReference type="ChEBI" id="CHEBI:61560"/>
        <dbReference type="ChEBI" id="CHEBI:173112"/>
        <dbReference type="EC" id="2.7.7.7"/>
    </reaction>
</comment>
<dbReference type="InterPro" id="IPR008921">
    <property type="entry name" value="DNA_pol3_clamp-load_cplx_C"/>
</dbReference>
<comment type="similarity">
    <text evidence="1 11">Belongs to the DnaX/STICHEL family.</text>
</comment>
<dbReference type="Gene3D" id="3.40.50.300">
    <property type="entry name" value="P-loop containing nucleotide triphosphate hydrolases"/>
    <property type="match status" value="1"/>
</dbReference>
<keyword evidence="7" id="KW-0862">Zinc</keyword>
<dbReference type="GO" id="GO:0006261">
    <property type="term" value="P:DNA-templated DNA replication"/>
    <property type="evidence" value="ECO:0007669"/>
    <property type="project" value="TreeGrafter"/>
</dbReference>
<feature type="region of interest" description="Disordered" evidence="12">
    <location>
        <begin position="502"/>
        <end position="544"/>
    </location>
</feature>
<dbReference type="InterPro" id="IPR050238">
    <property type="entry name" value="DNA_Rep/Repair_Clamp_Loader"/>
</dbReference>
<evidence type="ECO:0000313" key="14">
    <source>
        <dbReference type="EMBL" id="PIR95150.1"/>
    </source>
</evidence>
<protein>
    <recommendedName>
        <fullName evidence="11">DNA polymerase III subunit gamma/tau</fullName>
        <ecNumber evidence="11">2.7.7.7</ecNumber>
    </recommendedName>
</protein>
<sequence>MATLYQKYRPRNFREVVSQNHIKITLQNEIENKQLANAYLFSGPRGTGKTTMARVFSKALNCQNRKSDESEPCGDCDSCQQITVGSSLDIIEIDAASHTGVDNVRENIIANARIASGGDRYKVFIIDEVHMLSASAFNALLKILEEPPKKVIFILATTEVHKLPTTIISRCQRFDFKRINIKDIIQKLEYIIGSEGIKAEEGVLAAIARQSDGHMRDAESLLGQILSVSGQDITKKHADLVMPHSNMAAVADLVDFLCKKDAGGAIYLVNKLVDEGTDLRQFNSDLIENLRRLMLAKVSAPLAEKFAQASEYDLAANLSLEKISTKELSEMIKVFMSAQNDLKTAFIAQLPLELAIINIVNAKSNLNFSATNFSVKKEQISEDSEQPAVRTKVDFQKVNDKWNEVLVKIKKYNHSLSFILRVCELRDRSGDLVLAFKYKFHQDRVDQGSIKEIMQKVFQEVYGTQLSFSTVLDESLAIANDIAPQPVFSSQPEVRTAVANEAPMENTEVSSEAQSEDAKPVLATEQPPVNETKEKQNLDNSNNDVDTILKMFGGKVVG</sequence>
<dbReference type="GO" id="GO:0009360">
    <property type="term" value="C:DNA polymerase III complex"/>
    <property type="evidence" value="ECO:0007669"/>
    <property type="project" value="InterPro"/>
</dbReference>
<dbReference type="Proteomes" id="UP000228614">
    <property type="component" value="Unassembled WGS sequence"/>
</dbReference>
<gene>
    <name evidence="11" type="primary">dnaX</name>
    <name evidence="14" type="ORF">COT95_00265</name>
</gene>
<keyword evidence="2 11" id="KW-0808">Transferase</keyword>
<dbReference type="Pfam" id="PF13177">
    <property type="entry name" value="DNA_pol3_delta2"/>
    <property type="match status" value="1"/>
</dbReference>
<evidence type="ECO:0000256" key="9">
    <source>
        <dbReference type="ARBA" id="ARBA00022932"/>
    </source>
</evidence>
<dbReference type="PANTHER" id="PTHR11669:SF0">
    <property type="entry name" value="PROTEIN STICHEL-LIKE 2"/>
    <property type="match status" value="1"/>
</dbReference>
<dbReference type="Pfam" id="PF22608">
    <property type="entry name" value="DNAX_ATPase_lid"/>
    <property type="match status" value="1"/>
</dbReference>
<dbReference type="SMART" id="SM00382">
    <property type="entry name" value="AAA"/>
    <property type="match status" value="1"/>
</dbReference>
<evidence type="ECO:0000256" key="10">
    <source>
        <dbReference type="ARBA" id="ARBA00049244"/>
    </source>
</evidence>
<keyword evidence="9 11" id="KW-0239">DNA-directed DNA polymerase</keyword>
<keyword evidence="4 11" id="KW-0235">DNA replication</keyword>
<dbReference type="InterPro" id="IPR027417">
    <property type="entry name" value="P-loop_NTPase"/>
</dbReference>
<organism evidence="14 15">
    <name type="scientific">Candidatus Falkowbacteria bacterium CG10_big_fil_rev_8_21_14_0_10_37_6</name>
    <dbReference type="NCBI Taxonomy" id="1974563"/>
    <lineage>
        <taxon>Bacteria</taxon>
        <taxon>Candidatus Falkowiibacteriota</taxon>
    </lineage>
</organism>
<dbReference type="InterPro" id="IPR045085">
    <property type="entry name" value="HLD_clamp_pol_III_gamma_tau"/>
</dbReference>
<evidence type="ECO:0000256" key="3">
    <source>
        <dbReference type="ARBA" id="ARBA00022695"/>
    </source>
</evidence>
<keyword evidence="8 11" id="KW-0067">ATP-binding</keyword>
<proteinExistence type="inferred from homology"/>
<dbReference type="InterPro" id="IPR003593">
    <property type="entry name" value="AAA+_ATPase"/>
</dbReference>
<dbReference type="CDD" id="cd18137">
    <property type="entry name" value="HLD_clamp_pol_III_gamma_tau"/>
    <property type="match status" value="1"/>
</dbReference>
<dbReference type="GO" id="GO:0003887">
    <property type="term" value="F:DNA-directed DNA polymerase activity"/>
    <property type="evidence" value="ECO:0007669"/>
    <property type="project" value="UniProtKB-KW"/>
</dbReference>
<comment type="function">
    <text evidence="11">DNA polymerase III is a complex, multichain enzyme responsible for most of the replicative synthesis in bacteria. This DNA polymerase also exhibits 3' to 5' exonuclease activity.</text>
</comment>
<dbReference type="EMBL" id="PFAN01000015">
    <property type="protein sequence ID" value="PIR95150.1"/>
    <property type="molecule type" value="Genomic_DNA"/>
</dbReference>
<evidence type="ECO:0000256" key="5">
    <source>
        <dbReference type="ARBA" id="ARBA00022723"/>
    </source>
</evidence>
<dbReference type="GO" id="GO:0003677">
    <property type="term" value="F:DNA binding"/>
    <property type="evidence" value="ECO:0007669"/>
    <property type="project" value="InterPro"/>
</dbReference>
<reference evidence="15" key="1">
    <citation type="submission" date="2017-09" db="EMBL/GenBank/DDBJ databases">
        <title>Depth-based differentiation of microbial function through sediment-hosted aquifers and enrichment of novel symbionts in the deep terrestrial subsurface.</title>
        <authorList>
            <person name="Probst A.J."/>
            <person name="Ladd B."/>
            <person name="Jarett J.K."/>
            <person name="Geller-Mcgrath D.E."/>
            <person name="Sieber C.M.K."/>
            <person name="Emerson J.B."/>
            <person name="Anantharaman K."/>
            <person name="Thomas B.C."/>
            <person name="Malmstrom R."/>
            <person name="Stieglmeier M."/>
            <person name="Klingl A."/>
            <person name="Woyke T."/>
            <person name="Ryan C.M."/>
            <person name="Banfield J.F."/>
        </authorList>
    </citation>
    <scope>NUCLEOTIDE SEQUENCE [LARGE SCALE GENOMIC DNA]</scope>
</reference>
<evidence type="ECO:0000256" key="12">
    <source>
        <dbReference type="SAM" id="MobiDB-lite"/>
    </source>
</evidence>
<dbReference type="PANTHER" id="PTHR11669">
    <property type="entry name" value="REPLICATION FACTOR C / DNA POLYMERASE III GAMMA-TAU SUBUNIT"/>
    <property type="match status" value="1"/>
</dbReference>
<evidence type="ECO:0000256" key="6">
    <source>
        <dbReference type="ARBA" id="ARBA00022741"/>
    </source>
</evidence>
<dbReference type="InterPro" id="IPR022754">
    <property type="entry name" value="DNA_pol_III_gamma-3"/>
</dbReference>
<dbReference type="SUPFAM" id="SSF48019">
    <property type="entry name" value="post-AAA+ oligomerization domain-like"/>
    <property type="match status" value="1"/>
</dbReference>
<keyword evidence="5" id="KW-0479">Metal-binding</keyword>
<keyword evidence="6 11" id="KW-0547">Nucleotide-binding</keyword>
<dbReference type="Gene3D" id="1.10.8.60">
    <property type="match status" value="1"/>
</dbReference>
<evidence type="ECO:0000256" key="4">
    <source>
        <dbReference type="ARBA" id="ARBA00022705"/>
    </source>
</evidence>